<feature type="transmembrane region" description="Helical" evidence="1">
    <location>
        <begin position="130"/>
        <end position="152"/>
    </location>
</feature>
<reference evidence="4" key="1">
    <citation type="journal article" date="2019" name="Int. J. Syst. Evol. Microbiol.">
        <title>The Global Catalogue of Microorganisms (GCM) 10K type strain sequencing project: providing services to taxonomists for standard genome sequencing and annotation.</title>
        <authorList>
            <consortium name="The Broad Institute Genomics Platform"/>
            <consortium name="The Broad Institute Genome Sequencing Center for Infectious Disease"/>
            <person name="Wu L."/>
            <person name="Ma J."/>
        </authorList>
    </citation>
    <scope>NUCLEOTIDE SEQUENCE [LARGE SCALE GENOMIC DNA]</scope>
    <source>
        <strain evidence="4">NBRC 113072</strain>
    </source>
</reference>
<protein>
    <submittedName>
        <fullName evidence="3">CAAX amino protease</fullName>
    </submittedName>
</protein>
<name>A0ABQ6ITC9_9MICO</name>
<feature type="domain" description="CAAX prenyl protease 2/Lysostaphin resistance protein A-like" evidence="2">
    <location>
        <begin position="166"/>
        <end position="261"/>
    </location>
</feature>
<feature type="transmembrane region" description="Helical" evidence="1">
    <location>
        <begin position="43"/>
        <end position="71"/>
    </location>
</feature>
<evidence type="ECO:0000259" key="2">
    <source>
        <dbReference type="Pfam" id="PF02517"/>
    </source>
</evidence>
<organism evidence="3 4">
    <name type="scientific">Mobilicoccus caccae</name>
    <dbReference type="NCBI Taxonomy" id="1859295"/>
    <lineage>
        <taxon>Bacteria</taxon>
        <taxon>Bacillati</taxon>
        <taxon>Actinomycetota</taxon>
        <taxon>Actinomycetes</taxon>
        <taxon>Micrococcales</taxon>
        <taxon>Dermatophilaceae</taxon>
        <taxon>Mobilicoccus</taxon>
    </lineage>
</organism>
<keyword evidence="1" id="KW-0812">Transmembrane</keyword>
<keyword evidence="1" id="KW-1133">Transmembrane helix</keyword>
<gene>
    <name evidence="3" type="ORF">GCM10025883_32430</name>
</gene>
<evidence type="ECO:0000313" key="3">
    <source>
        <dbReference type="EMBL" id="GMA41198.1"/>
    </source>
</evidence>
<dbReference type="GO" id="GO:0006508">
    <property type="term" value="P:proteolysis"/>
    <property type="evidence" value="ECO:0007669"/>
    <property type="project" value="UniProtKB-KW"/>
</dbReference>
<keyword evidence="4" id="KW-1185">Reference proteome</keyword>
<dbReference type="Proteomes" id="UP001157126">
    <property type="component" value="Unassembled WGS sequence"/>
</dbReference>
<dbReference type="EMBL" id="BSUO01000001">
    <property type="protein sequence ID" value="GMA41198.1"/>
    <property type="molecule type" value="Genomic_DNA"/>
</dbReference>
<feature type="transmembrane region" description="Helical" evidence="1">
    <location>
        <begin position="91"/>
        <end position="110"/>
    </location>
</feature>
<sequence length="323" mass="34160">MHTAQPPTTFASSPPARPLALPLVGASYPQVLRTPRHRWWNPVVSWVVALLLGGAAVVLPMLFYLGGVFVFGGDDAVAGLDPQMADAPSTFVLNLSLALLIGVALLAVAIGHPVASRFLHSVEGRVRWGWLGRCLMLLLPLWLIYIVSAWVVDGTRTLGREDGWIALLLMALFMTPLQAAGEEYLFRGFVMVSIGAWFRRPIVGLVISGVVSSAVFAAAHGSGDPWIIVNLVGMSVACVYLTWRTGGLEAAIAIHVVNNVVVGVFGVLTGTSAESYIDASTRSTPLEALVGVAVMALATLILLRAADRAGISRTVPPAVGARP</sequence>
<feature type="transmembrane region" description="Helical" evidence="1">
    <location>
        <begin position="250"/>
        <end position="268"/>
    </location>
</feature>
<keyword evidence="3" id="KW-0378">Hydrolase</keyword>
<keyword evidence="1" id="KW-0472">Membrane</keyword>
<dbReference type="Pfam" id="PF02517">
    <property type="entry name" value="Rce1-like"/>
    <property type="match status" value="1"/>
</dbReference>
<proteinExistence type="predicted"/>
<feature type="transmembrane region" description="Helical" evidence="1">
    <location>
        <begin position="202"/>
        <end position="219"/>
    </location>
</feature>
<feature type="transmembrane region" description="Helical" evidence="1">
    <location>
        <begin position="164"/>
        <end position="181"/>
    </location>
</feature>
<dbReference type="RefSeq" id="WP_284304770.1">
    <property type="nucleotide sequence ID" value="NZ_BSUO01000001.1"/>
</dbReference>
<dbReference type="GO" id="GO:0008233">
    <property type="term" value="F:peptidase activity"/>
    <property type="evidence" value="ECO:0007669"/>
    <property type="project" value="UniProtKB-KW"/>
</dbReference>
<evidence type="ECO:0000256" key="1">
    <source>
        <dbReference type="SAM" id="Phobius"/>
    </source>
</evidence>
<evidence type="ECO:0000313" key="4">
    <source>
        <dbReference type="Proteomes" id="UP001157126"/>
    </source>
</evidence>
<feature type="transmembrane region" description="Helical" evidence="1">
    <location>
        <begin position="225"/>
        <end position="243"/>
    </location>
</feature>
<dbReference type="InterPro" id="IPR003675">
    <property type="entry name" value="Rce1/LyrA-like_dom"/>
</dbReference>
<accession>A0ABQ6ITC9</accession>
<comment type="caution">
    <text evidence="3">The sequence shown here is derived from an EMBL/GenBank/DDBJ whole genome shotgun (WGS) entry which is preliminary data.</text>
</comment>
<feature type="transmembrane region" description="Helical" evidence="1">
    <location>
        <begin position="288"/>
        <end position="306"/>
    </location>
</feature>
<keyword evidence="3" id="KW-0645">Protease</keyword>